<accession>A0A432MRA7</accession>
<sequence>MTMDAGSIPPMRWRDYVLEGGAKLPAFWAGHLADGDRSVLIVLGKGFDPRSHAGLDMILAAGGGGGRDVLGLDYEEGDGSASLAYAPRVQQNWEHIVKAVGDRGELRVHALPFWSGTRRVGPLNAANVFTAPDELTRYDDVVVDISAMPRGIYFPLLARLLFLLDEAAPGQPRRTNLHVIVADDPLLDSRIVDEGIDETAEFLHSFEGSFSREATGQQPKVWIPLLGEGRTTHFDRIYDRVKPDEICPVLPFPSKNPRRGDDIVQEYRDLLFDQHRLDPRSLMYAAEQNPFEVYRRVRKAVFHYRETLSLIGGCKVALSALSSKLMSLGALMVAYELKPLLDIGLAHVDCRGYRVENFESSPELFGLWLAGECYAE</sequence>
<protein>
    <submittedName>
        <fullName evidence="1">Uncharacterized protein</fullName>
    </submittedName>
</protein>
<dbReference type="OrthoDB" id="1550492at2"/>
<reference evidence="1 2" key="1">
    <citation type="submission" date="2018-12" db="EMBL/GenBank/DDBJ databases">
        <authorList>
            <person name="Toschakov S.V."/>
        </authorList>
    </citation>
    <scope>NUCLEOTIDE SEQUENCE [LARGE SCALE GENOMIC DNA]</scope>
    <source>
        <strain evidence="1 2">GM2012</strain>
    </source>
</reference>
<evidence type="ECO:0000313" key="1">
    <source>
        <dbReference type="EMBL" id="RUL89468.1"/>
    </source>
</evidence>
<dbReference type="AlphaFoldDB" id="A0A432MRA7"/>
<evidence type="ECO:0000313" key="2">
    <source>
        <dbReference type="Proteomes" id="UP000280296"/>
    </source>
</evidence>
<dbReference type="RefSeq" id="WP_126723545.1">
    <property type="nucleotide sequence ID" value="NZ_RYZH01000002.1"/>
</dbReference>
<comment type="caution">
    <text evidence="1">The sequence shown here is derived from an EMBL/GenBank/DDBJ whole genome shotgun (WGS) entry which is preliminary data.</text>
</comment>
<name>A0A432MRA7_9BACT</name>
<reference evidence="1 2" key="2">
    <citation type="submission" date="2019-01" db="EMBL/GenBank/DDBJ databases">
        <title>Tautonia sociabilis, a novel thermotolerant planctomycete of Isosphaeraceae family, isolated from a 4000 m deep subterranean habitat.</title>
        <authorList>
            <person name="Kovaleva O.L."/>
            <person name="Elcheninov A.G."/>
            <person name="Van Heerden E."/>
            <person name="Toshchakov S.V."/>
            <person name="Novikov A."/>
            <person name="Bonch-Osmolovskaya E.A."/>
            <person name="Kublanov I.V."/>
        </authorList>
    </citation>
    <scope>NUCLEOTIDE SEQUENCE [LARGE SCALE GENOMIC DNA]</scope>
    <source>
        <strain evidence="1 2">GM2012</strain>
    </source>
</reference>
<proteinExistence type="predicted"/>
<gene>
    <name evidence="1" type="ORF">TsocGM_01460</name>
</gene>
<dbReference type="EMBL" id="RYZH01000002">
    <property type="protein sequence ID" value="RUL89468.1"/>
    <property type="molecule type" value="Genomic_DNA"/>
</dbReference>
<dbReference type="Proteomes" id="UP000280296">
    <property type="component" value="Unassembled WGS sequence"/>
</dbReference>
<organism evidence="1 2">
    <name type="scientific">Tautonia sociabilis</name>
    <dbReference type="NCBI Taxonomy" id="2080755"/>
    <lineage>
        <taxon>Bacteria</taxon>
        <taxon>Pseudomonadati</taxon>
        <taxon>Planctomycetota</taxon>
        <taxon>Planctomycetia</taxon>
        <taxon>Isosphaerales</taxon>
        <taxon>Isosphaeraceae</taxon>
        <taxon>Tautonia</taxon>
    </lineage>
</organism>
<keyword evidence="2" id="KW-1185">Reference proteome</keyword>